<evidence type="ECO:0000256" key="1">
    <source>
        <dbReference type="SAM" id="MobiDB-lite"/>
    </source>
</evidence>
<feature type="compositionally biased region" description="Basic and acidic residues" evidence="1">
    <location>
        <begin position="58"/>
        <end position="80"/>
    </location>
</feature>
<accession>A0A2T7CTZ9</accession>
<sequence length="161" mass="17274">MSPSRPNATFQSPSRPRRPAIHGPGAHLVFLRLSSARALAPTRPERRRRPADGLAGGHLEERRPARPSERCGRAPRRPDVEAGITGRQTPDGQRQADATSATITGRRTPDGATGRDSKPASKQADLIVHLFPIGQSSNAHSFSMLKLSKLTKGNVAGVLIL</sequence>
<gene>
    <name evidence="2" type="ORF">GQ55_7G112400</name>
</gene>
<dbReference type="EMBL" id="CM009755">
    <property type="protein sequence ID" value="PUZ46816.1"/>
    <property type="molecule type" value="Genomic_DNA"/>
</dbReference>
<dbReference type="AlphaFoldDB" id="A0A2T7CTZ9"/>
<reference evidence="2 3" key="1">
    <citation type="submission" date="2018-04" db="EMBL/GenBank/DDBJ databases">
        <title>WGS assembly of Panicum hallii var. hallii HAL2.</title>
        <authorList>
            <person name="Lovell J."/>
            <person name="Jenkins J."/>
            <person name="Lowry D."/>
            <person name="Mamidi S."/>
            <person name="Sreedasyam A."/>
            <person name="Weng X."/>
            <person name="Barry K."/>
            <person name="Bonette J."/>
            <person name="Campitelli B."/>
            <person name="Daum C."/>
            <person name="Gordon S."/>
            <person name="Gould B."/>
            <person name="Lipzen A."/>
            <person name="MacQueen A."/>
            <person name="Palacio-Mejia J."/>
            <person name="Plott C."/>
            <person name="Shakirov E."/>
            <person name="Shu S."/>
            <person name="Yoshinaga Y."/>
            <person name="Zane M."/>
            <person name="Rokhsar D."/>
            <person name="Grimwood J."/>
            <person name="Schmutz J."/>
            <person name="Juenger T."/>
        </authorList>
    </citation>
    <scope>NUCLEOTIDE SEQUENCE [LARGE SCALE GENOMIC DNA]</scope>
    <source>
        <strain evidence="3">cv. HAL2</strain>
    </source>
</reference>
<feature type="compositionally biased region" description="Polar residues" evidence="1">
    <location>
        <begin position="86"/>
        <end position="105"/>
    </location>
</feature>
<feature type="compositionally biased region" description="Polar residues" evidence="1">
    <location>
        <begin position="1"/>
        <end position="14"/>
    </location>
</feature>
<evidence type="ECO:0000313" key="3">
    <source>
        <dbReference type="Proteomes" id="UP000244336"/>
    </source>
</evidence>
<organism evidence="2 3">
    <name type="scientific">Panicum hallii var. hallii</name>
    <dbReference type="NCBI Taxonomy" id="1504633"/>
    <lineage>
        <taxon>Eukaryota</taxon>
        <taxon>Viridiplantae</taxon>
        <taxon>Streptophyta</taxon>
        <taxon>Embryophyta</taxon>
        <taxon>Tracheophyta</taxon>
        <taxon>Spermatophyta</taxon>
        <taxon>Magnoliopsida</taxon>
        <taxon>Liliopsida</taxon>
        <taxon>Poales</taxon>
        <taxon>Poaceae</taxon>
        <taxon>PACMAD clade</taxon>
        <taxon>Panicoideae</taxon>
        <taxon>Panicodae</taxon>
        <taxon>Paniceae</taxon>
        <taxon>Panicinae</taxon>
        <taxon>Panicum</taxon>
        <taxon>Panicum sect. Panicum</taxon>
    </lineage>
</organism>
<protein>
    <submittedName>
        <fullName evidence="2">Uncharacterized protein</fullName>
    </submittedName>
</protein>
<evidence type="ECO:0000313" key="2">
    <source>
        <dbReference type="EMBL" id="PUZ46816.1"/>
    </source>
</evidence>
<dbReference type="Gramene" id="PUZ46816">
    <property type="protein sequence ID" value="PUZ46816"/>
    <property type="gene ID" value="GQ55_7G112400"/>
</dbReference>
<dbReference type="Proteomes" id="UP000244336">
    <property type="component" value="Chromosome 7"/>
</dbReference>
<name>A0A2T7CTZ9_9POAL</name>
<keyword evidence="3" id="KW-1185">Reference proteome</keyword>
<feature type="compositionally biased region" description="Basic and acidic residues" evidence="1">
    <location>
        <begin position="107"/>
        <end position="119"/>
    </location>
</feature>
<proteinExistence type="predicted"/>
<feature type="region of interest" description="Disordered" evidence="1">
    <location>
        <begin position="1"/>
        <end position="121"/>
    </location>
</feature>